<protein>
    <submittedName>
        <fullName evidence="2">Uncharacterized protein</fullName>
    </submittedName>
</protein>
<reference evidence="2" key="1">
    <citation type="journal article" date="2021" name="bioRxiv">
        <title>Whole Genome Assembly and Annotation of Northern Wild Rice, Zizania palustris L., Supports a Whole Genome Duplication in the Zizania Genus.</title>
        <authorList>
            <person name="Haas M."/>
            <person name="Kono T."/>
            <person name="Macchietto M."/>
            <person name="Millas R."/>
            <person name="McGilp L."/>
            <person name="Shao M."/>
            <person name="Duquette J."/>
            <person name="Hirsch C.N."/>
            <person name="Kimball J."/>
        </authorList>
    </citation>
    <scope>NUCLEOTIDE SEQUENCE</scope>
    <source>
        <tissue evidence="2">Fresh leaf tissue</tissue>
    </source>
</reference>
<evidence type="ECO:0000313" key="2">
    <source>
        <dbReference type="EMBL" id="KAG8075958.1"/>
    </source>
</evidence>
<reference evidence="2" key="2">
    <citation type="submission" date="2021-02" db="EMBL/GenBank/DDBJ databases">
        <authorList>
            <person name="Kimball J.A."/>
            <person name="Haas M.W."/>
            <person name="Macchietto M."/>
            <person name="Kono T."/>
            <person name="Duquette J."/>
            <person name="Shao M."/>
        </authorList>
    </citation>
    <scope>NUCLEOTIDE SEQUENCE</scope>
    <source>
        <tissue evidence="2">Fresh leaf tissue</tissue>
    </source>
</reference>
<dbReference type="Proteomes" id="UP000729402">
    <property type="component" value="Unassembled WGS sequence"/>
</dbReference>
<evidence type="ECO:0000256" key="1">
    <source>
        <dbReference type="SAM" id="MobiDB-lite"/>
    </source>
</evidence>
<evidence type="ECO:0000313" key="3">
    <source>
        <dbReference type="Proteomes" id="UP000729402"/>
    </source>
</evidence>
<dbReference type="EMBL" id="JAAALK010000283">
    <property type="protein sequence ID" value="KAG8075958.1"/>
    <property type="molecule type" value="Genomic_DNA"/>
</dbReference>
<gene>
    <name evidence="2" type="ORF">GUJ93_ZPchr0006g45317</name>
</gene>
<name>A0A8J5SM61_ZIZPA</name>
<organism evidence="2 3">
    <name type="scientific">Zizania palustris</name>
    <name type="common">Northern wild rice</name>
    <dbReference type="NCBI Taxonomy" id="103762"/>
    <lineage>
        <taxon>Eukaryota</taxon>
        <taxon>Viridiplantae</taxon>
        <taxon>Streptophyta</taxon>
        <taxon>Embryophyta</taxon>
        <taxon>Tracheophyta</taxon>
        <taxon>Spermatophyta</taxon>
        <taxon>Magnoliopsida</taxon>
        <taxon>Liliopsida</taxon>
        <taxon>Poales</taxon>
        <taxon>Poaceae</taxon>
        <taxon>BOP clade</taxon>
        <taxon>Oryzoideae</taxon>
        <taxon>Oryzeae</taxon>
        <taxon>Zizaniinae</taxon>
        <taxon>Zizania</taxon>
    </lineage>
</organism>
<accession>A0A8J5SM61</accession>
<sequence length="114" mass="12207">MNSNLTPASGAKVTGEEKVITGFGKLEWAKRTIEIAANWEKVFTGKEICCVQSVVEQKPIEELKPVGATAAPEPSEDRRRVGMAESRGVKNTRSELAMAPNVIPGIKGAGVRSN</sequence>
<feature type="region of interest" description="Disordered" evidence="1">
    <location>
        <begin position="65"/>
        <end position="92"/>
    </location>
</feature>
<dbReference type="AlphaFoldDB" id="A0A8J5SM61"/>
<proteinExistence type="predicted"/>
<comment type="caution">
    <text evidence="2">The sequence shown here is derived from an EMBL/GenBank/DDBJ whole genome shotgun (WGS) entry which is preliminary data.</text>
</comment>
<keyword evidence="3" id="KW-1185">Reference proteome</keyword>